<keyword evidence="5" id="KW-1185">Reference proteome</keyword>
<keyword evidence="2" id="KW-0804">Transcription</keyword>
<evidence type="ECO:0000256" key="1">
    <source>
        <dbReference type="ARBA" id="ARBA00023015"/>
    </source>
</evidence>
<name>A0A918CF81_9DEIO</name>
<protein>
    <recommendedName>
        <fullName evidence="3">Bacterial transcriptional activator domain-containing protein</fullName>
    </recommendedName>
</protein>
<proteinExistence type="predicted"/>
<dbReference type="InterPro" id="IPR036388">
    <property type="entry name" value="WH-like_DNA-bd_sf"/>
</dbReference>
<dbReference type="PANTHER" id="PTHR35807">
    <property type="entry name" value="TRANSCRIPTIONAL REGULATOR REDD-RELATED"/>
    <property type="match status" value="1"/>
</dbReference>
<dbReference type="SMART" id="SM01043">
    <property type="entry name" value="BTAD"/>
    <property type="match status" value="1"/>
</dbReference>
<dbReference type="InterPro" id="IPR011990">
    <property type="entry name" value="TPR-like_helical_dom_sf"/>
</dbReference>
<evidence type="ECO:0000256" key="2">
    <source>
        <dbReference type="ARBA" id="ARBA00023163"/>
    </source>
</evidence>
<dbReference type="SUPFAM" id="SSF48452">
    <property type="entry name" value="TPR-like"/>
    <property type="match status" value="1"/>
</dbReference>
<dbReference type="InterPro" id="IPR005158">
    <property type="entry name" value="BTAD"/>
</dbReference>
<sequence length="783" mass="87276">MKLPASSRQHLEAAAEQVRTALNTLIRTLRARPDEVPAPVETPLPFPPGTFSGLIRLATPYARHARGGVRGGVTPLCPPLFRLDLDAGQVHFWTPAGDVVGALALGNYQRHLLAHSEAHTAHLVEARSGELYLRFALDAAEESSEQEHSSSGRAGPLPDLDRVAELEREGQYQQLAALLAAFPAEQLSPREQARLALSEWFVQQSDDAELKLLRLQGQADADARVMLGLSVVLAHRNDQERRLQAARQGLANEPDSWTLPYLLCCAGRALVELGKPEEALEEVERALACTDPQDLLGRARCLYYLQGVHATLEQFDLQERHAREALRLFELLGVRGEQLSLLMDLAYRRFYSGDLEEAQRLIEQAVDETRADQRPSLPTALLLRAEFSLLQQALTEAERDLTEALHLETAWHQDRLSVVLQAYLLECRWRAGTLTLDQFEFGALNLRPLSRFDWSVVHFYRGLIWLLDGELEFAERSLREAAQGVALLDSFRVRAEALLLEVARRTGTLTERSHHRLLELLQRVGGDLALEIDRELLSPLYTLLAERQLGGNRLARLAPSAPAERVLDLKTLGEFTASIGNDTVQIRLAKGRELLVWLALHGAATRDELQTALWDGQQSSGLGSYFKQALRSIRDALSPYLPGRLDAVTLTNGRYALNEQLRVQLDVLRLTGPDEAAALQVAVNMNGSFLPGADTEWVAITDQRARVAARERLLEQAERATEPAEAARWFTRMTELDPADELAWQELLSALERAGDVQGRRRALTAGRLAFSEEFGVVPDFLE</sequence>
<dbReference type="GO" id="GO:0006355">
    <property type="term" value="P:regulation of DNA-templated transcription"/>
    <property type="evidence" value="ECO:0007669"/>
    <property type="project" value="TreeGrafter"/>
</dbReference>
<organism evidence="4 5">
    <name type="scientific">Deinococcus ruber</name>
    <dbReference type="NCBI Taxonomy" id="1848197"/>
    <lineage>
        <taxon>Bacteria</taxon>
        <taxon>Thermotogati</taxon>
        <taxon>Deinococcota</taxon>
        <taxon>Deinococci</taxon>
        <taxon>Deinococcales</taxon>
        <taxon>Deinococcaceae</taxon>
        <taxon>Deinococcus</taxon>
    </lineage>
</organism>
<reference evidence="4" key="1">
    <citation type="journal article" date="2014" name="Int. J. Syst. Evol. Microbiol.">
        <title>Complete genome sequence of Corynebacterium casei LMG S-19264T (=DSM 44701T), isolated from a smear-ripened cheese.</title>
        <authorList>
            <consortium name="US DOE Joint Genome Institute (JGI-PGF)"/>
            <person name="Walter F."/>
            <person name="Albersmeier A."/>
            <person name="Kalinowski J."/>
            <person name="Ruckert C."/>
        </authorList>
    </citation>
    <scope>NUCLEOTIDE SEQUENCE</scope>
    <source>
        <strain evidence="4">JCM 31311</strain>
    </source>
</reference>
<dbReference type="PANTHER" id="PTHR35807:SF1">
    <property type="entry name" value="TRANSCRIPTIONAL REGULATOR REDD"/>
    <property type="match status" value="1"/>
</dbReference>
<dbReference type="GO" id="GO:0003677">
    <property type="term" value="F:DNA binding"/>
    <property type="evidence" value="ECO:0007669"/>
    <property type="project" value="TreeGrafter"/>
</dbReference>
<dbReference type="Gene3D" id="1.10.10.10">
    <property type="entry name" value="Winged helix-like DNA-binding domain superfamily/Winged helix DNA-binding domain"/>
    <property type="match status" value="1"/>
</dbReference>
<accession>A0A918CF81</accession>
<feature type="domain" description="Bacterial transcriptional activator" evidence="3">
    <location>
        <begin position="665"/>
        <end position="782"/>
    </location>
</feature>
<dbReference type="AlphaFoldDB" id="A0A918CF81"/>
<reference evidence="4" key="2">
    <citation type="submission" date="2020-09" db="EMBL/GenBank/DDBJ databases">
        <authorList>
            <person name="Sun Q."/>
            <person name="Ohkuma M."/>
        </authorList>
    </citation>
    <scope>NUCLEOTIDE SEQUENCE</scope>
    <source>
        <strain evidence="4">JCM 31311</strain>
    </source>
</reference>
<evidence type="ECO:0000313" key="4">
    <source>
        <dbReference type="EMBL" id="GGR20181.1"/>
    </source>
</evidence>
<evidence type="ECO:0000313" key="5">
    <source>
        <dbReference type="Proteomes" id="UP000603865"/>
    </source>
</evidence>
<dbReference type="InterPro" id="IPR051677">
    <property type="entry name" value="AfsR-DnrI-RedD_regulator"/>
</dbReference>
<gene>
    <name evidence="4" type="ORF">GCM10008957_35740</name>
</gene>
<dbReference type="EMBL" id="BMQL01000024">
    <property type="protein sequence ID" value="GGR20181.1"/>
    <property type="molecule type" value="Genomic_DNA"/>
</dbReference>
<comment type="caution">
    <text evidence="4">The sequence shown here is derived from an EMBL/GenBank/DDBJ whole genome shotgun (WGS) entry which is preliminary data.</text>
</comment>
<dbReference type="Gene3D" id="1.25.40.10">
    <property type="entry name" value="Tetratricopeptide repeat domain"/>
    <property type="match status" value="3"/>
</dbReference>
<evidence type="ECO:0000259" key="3">
    <source>
        <dbReference type="SMART" id="SM01043"/>
    </source>
</evidence>
<keyword evidence="1" id="KW-0805">Transcription regulation</keyword>
<dbReference type="Proteomes" id="UP000603865">
    <property type="component" value="Unassembled WGS sequence"/>
</dbReference>